<dbReference type="CDD" id="cd06339">
    <property type="entry name" value="PBP1_YraM_LppC_lipoprotein-like"/>
    <property type="match status" value="1"/>
</dbReference>
<dbReference type="Gene3D" id="3.40.50.2300">
    <property type="match status" value="2"/>
</dbReference>
<evidence type="ECO:0000256" key="1">
    <source>
        <dbReference type="ARBA" id="ARBA00010062"/>
    </source>
</evidence>
<evidence type="ECO:0000259" key="5">
    <source>
        <dbReference type="Pfam" id="PF13458"/>
    </source>
</evidence>
<dbReference type="PANTHER" id="PTHR30483">
    <property type="entry name" value="LEUCINE-SPECIFIC-BINDING PROTEIN"/>
    <property type="match status" value="1"/>
</dbReference>
<name>A0A285S3A4_9HYPH</name>
<dbReference type="InterPro" id="IPR028082">
    <property type="entry name" value="Peripla_BP_I"/>
</dbReference>
<feature type="signal peptide" evidence="4">
    <location>
        <begin position="1"/>
        <end position="27"/>
    </location>
</feature>
<keyword evidence="3" id="KW-0029">Amino-acid transport</keyword>
<proteinExistence type="inferred from homology"/>
<feature type="chain" id="PRO_5012063576" evidence="4">
    <location>
        <begin position="28"/>
        <end position="402"/>
    </location>
</feature>
<evidence type="ECO:0000256" key="3">
    <source>
        <dbReference type="ARBA" id="ARBA00022970"/>
    </source>
</evidence>
<keyword evidence="2 4" id="KW-0732">Signal</keyword>
<keyword evidence="7" id="KW-1185">Reference proteome</keyword>
<dbReference type="InterPro" id="IPR028081">
    <property type="entry name" value="Leu-bd"/>
</dbReference>
<accession>A0A285S3A4</accession>
<sequence>MLGVLDKMMHARRSVLALSLGAALALAGCSGSTMGEYPGYPSTPPGQPAPSGETIGQGSVRVAMLLPMSGGGSASSIATVFRNTAELALSDFQGADVQILIKDTGGTAQGAQAATQAAIAEGAELILGPVFAPAVGGAGATARSSGVPVVAFSSDEAVASRGVYLLSFLPRSDVARIVSHAAAQGKRSFAALLPDDTYGAVAEAAFRQEVGRAGGRIVSIERYKLTGNDTSDIAAKASQIAANAAQIDAIFVPAGNVAPFVAQTLSTGGVNLGQTRLLGSGQWESQQVLNAAPLTGAWYPGPDAAGFQAFASRYQSRYGSQPPRNASLAYDATILAAGLVRSAGPARFSERVLTNRDGFLGIDGVFRFERDGRNERGLAVYEVTGSGSRVISPAPRSFGSGS</sequence>
<dbReference type="PROSITE" id="PS51257">
    <property type="entry name" value="PROKAR_LIPOPROTEIN"/>
    <property type="match status" value="1"/>
</dbReference>
<organism evidence="6 7">
    <name type="scientific">Stappia indica</name>
    <dbReference type="NCBI Taxonomy" id="538381"/>
    <lineage>
        <taxon>Bacteria</taxon>
        <taxon>Pseudomonadati</taxon>
        <taxon>Pseudomonadota</taxon>
        <taxon>Alphaproteobacteria</taxon>
        <taxon>Hyphomicrobiales</taxon>
        <taxon>Stappiaceae</taxon>
        <taxon>Stappia</taxon>
    </lineage>
</organism>
<dbReference type="InterPro" id="IPR051010">
    <property type="entry name" value="BCAA_transport"/>
</dbReference>
<evidence type="ECO:0000313" key="6">
    <source>
        <dbReference type="EMBL" id="SOC00957.1"/>
    </source>
</evidence>
<evidence type="ECO:0000256" key="4">
    <source>
        <dbReference type="SAM" id="SignalP"/>
    </source>
</evidence>
<dbReference type="PANTHER" id="PTHR30483:SF6">
    <property type="entry name" value="PERIPLASMIC BINDING PROTEIN OF ABC TRANSPORTER FOR NATURAL AMINO ACIDS"/>
    <property type="match status" value="1"/>
</dbReference>
<feature type="domain" description="Leucine-binding protein" evidence="5">
    <location>
        <begin position="59"/>
        <end position="385"/>
    </location>
</feature>
<gene>
    <name evidence="6" type="ORF">SAMN05421512_103409</name>
</gene>
<dbReference type="EMBL" id="OBML01000003">
    <property type="protein sequence ID" value="SOC00957.1"/>
    <property type="molecule type" value="Genomic_DNA"/>
</dbReference>
<dbReference type="AlphaFoldDB" id="A0A285S3A4"/>
<dbReference type="Pfam" id="PF13458">
    <property type="entry name" value="Peripla_BP_6"/>
    <property type="match status" value="1"/>
</dbReference>
<protein>
    <submittedName>
        <fullName evidence="6">Amino acid/amide ABC transporter substrate-binding protein, HAAT family</fullName>
    </submittedName>
</protein>
<dbReference type="GO" id="GO:0006865">
    <property type="term" value="P:amino acid transport"/>
    <property type="evidence" value="ECO:0007669"/>
    <property type="project" value="UniProtKB-KW"/>
</dbReference>
<evidence type="ECO:0000256" key="2">
    <source>
        <dbReference type="ARBA" id="ARBA00022729"/>
    </source>
</evidence>
<dbReference type="STRING" id="538381.GCA_001696535_04521"/>
<reference evidence="6 7" key="1">
    <citation type="submission" date="2017-08" db="EMBL/GenBank/DDBJ databases">
        <authorList>
            <person name="de Groot N.N."/>
        </authorList>
    </citation>
    <scope>NUCLEOTIDE SEQUENCE [LARGE SCALE GENOMIC DNA]</scope>
    <source>
        <strain evidence="6 7">USBA 352</strain>
    </source>
</reference>
<dbReference type="RefSeq" id="WP_244297417.1">
    <property type="nucleotide sequence ID" value="NZ_OBML01000003.1"/>
</dbReference>
<comment type="similarity">
    <text evidence="1">Belongs to the leucine-binding protein family.</text>
</comment>
<keyword evidence="3" id="KW-0813">Transport</keyword>
<evidence type="ECO:0000313" key="7">
    <source>
        <dbReference type="Proteomes" id="UP000219331"/>
    </source>
</evidence>
<dbReference type="Proteomes" id="UP000219331">
    <property type="component" value="Unassembled WGS sequence"/>
</dbReference>
<dbReference type="SUPFAM" id="SSF53822">
    <property type="entry name" value="Periplasmic binding protein-like I"/>
    <property type="match status" value="1"/>
</dbReference>